<accession>A0A1G1XM52</accession>
<dbReference type="AlphaFoldDB" id="A0A1G1XM52"/>
<evidence type="ECO:0000256" key="1">
    <source>
        <dbReference type="SAM" id="Phobius"/>
    </source>
</evidence>
<dbReference type="Pfam" id="PF10648">
    <property type="entry name" value="Gmad2"/>
    <property type="match status" value="1"/>
</dbReference>
<organism evidence="3 4">
    <name type="scientific">Candidatus Buchananbacteria bacterium RBG_13_36_9</name>
    <dbReference type="NCBI Taxonomy" id="1797530"/>
    <lineage>
        <taxon>Bacteria</taxon>
        <taxon>Candidatus Buchananiibacteriota</taxon>
    </lineage>
</organism>
<feature type="domain" description="Bacterial spore germination immunoglobulin-like" evidence="2">
    <location>
        <begin position="251"/>
        <end position="331"/>
    </location>
</feature>
<reference evidence="3 4" key="1">
    <citation type="journal article" date="2016" name="Nat. Commun.">
        <title>Thousands of microbial genomes shed light on interconnected biogeochemical processes in an aquifer system.</title>
        <authorList>
            <person name="Anantharaman K."/>
            <person name="Brown C.T."/>
            <person name="Hug L.A."/>
            <person name="Sharon I."/>
            <person name="Castelle C.J."/>
            <person name="Probst A.J."/>
            <person name="Thomas B.C."/>
            <person name="Singh A."/>
            <person name="Wilkins M.J."/>
            <person name="Karaoz U."/>
            <person name="Brodie E.L."/>
            <person name="Williams K.H."/>
            <person name="Hubbard S.S."/>
            <person name="Banfield J.F."/>
        </authorList>
    </citation>
    <scope>NUCLEOTIDE SEQUENCE [LARGE SCALE GENOMIC DNA]</scope>
</reference>
<keyword evidence="1" id="KW-0472">Membrane</keyword>
<dbReference type="EMBL" id="MHHZ01000021">
    <property type="protein sequence ID" value="OGY41215.1"/>
    <property type="molecule type" value="Genomic_DNA"/>
</dbReference>
<dbReference type="InterPro" id="IPR005590">
    <property type="entry name" value="DUF333"/>
</dbReference>
<gene>
    <name evidence="3" type="ORF">A2Y82_02165</name>
</gene>
<dbReference type="Pfam" id="PF03891">
    <property type="entry name" value="DUF333"/>
    <property type="match status" value="1"/>
</dbReference>
<proteinExistence type="predicted"/>
<comment type="caution">
    <text evidence="3">The sequence shown here is derived from an EMBL/GenBank/DDBJ whole genome shotgun (WGS) entry which is preliminary data.</text>
</comment>
<protein>
    <recommendedName>
        <fullName evidence="2">Bacterial spore germination immunoglobulin-like domain-containing protein</fullName>
    </recommendedName>
</protein>
<sequence>MKYYACGKPRAFLINANMQFLRFIWGQSKYANFVVLPSGKDLCYNKVIKINPFIMKAKSINKLSISLNILLVLFVIIYFFAPFASNGILLKIFSPICNLSKLYQGDDYIPGWCMYLEETPSQVTGNINENINSNVNSNANINSNTNENGNINTNINSQIANPAAVKCQEDGGNAEAYQTAGGEAALCVFKDKSICEEWAYFRGECKMGKCFKECQRNGTKSEGWYNSCTKELIKYDNCAPDQPTAGASSNLTVTSPQADEQLTSPIQVTGRAKSADNKVYVRVKSKDGQTLIDVSGSIKNIGADGFGDFSLKINYEFSSTKEGIIEVFTRQNETEENLVSIPVKF</sequence>
<feature type="transmembrane region" description="Helical" evidence="1">
    <location>
        <begin position="65"/>
        <end position="84"/>
    </location>
</feature>
<evidence type="ECO:0000259" key="2">
    <source>
        <dbReference type="Pfam" id="PF10648"/>
    </source>
</evidence>
<keyword evidence="1" id="KW-0812">Transmembrane</keyword>
<keyword evidence="1" id="KW-1133">Transmembrane helix</keyword>
<dbReference type="InterPro" id="IPR018911">
    <property type="entry name" value="Gmad2_Ig-like_dom"/>
</dbReference>
<dbReference type="PANTHER" id="PTHR38008:SF2">
    <property type="entry name" value="HEMOLYSIN"/>
    <property type="match status" value="1"/>
</dbReference>
<dbReference type="PANTHER" id="PTHR38008">
    <property type="entry name" value="HEMOLYSIN-RELATED"/>
    <property type="match status" value="1"/>
</dbReference>
<name>A0A1G1XM52_9BACT</name>
<evidence type="ECO:0000313" key="4">
    <source>
        <dbReference type="Proteomes" id="UP000176498"/>
    </source>
</evidence>
<evidence type="ECO:0000313" key="3">
    <source>
        <dbReference type="EMBL" id="OGY41215.1"/>
    </source>
</evidence>
<dbReference type="Proteomes" id="UP000176498">
    <property type="component" value="Unassembled WGS sequence"/>
</dbReference>